<comment type="caution">
    <text evidence="3">The sequence shown here is derived from an EMBL/GenBank/DDBJ whole genome shotgun (WGS) entry which is preliminary data.</text>
</comment>
<evidence type="ECO:0000313" key="3">
    <source>
        <dbReference type="EMBL" id="MCP3425002.1"/>
    </source>
</evidence>
<reference evidence="3" key="1">
    <citation type="submission" date="2022-06" db="EMBL/GenBank/DDBJ databases">
        <title>Rothia sp. isolated from sandalwood seedling.</title>
        <authorList>
            <person name="Tuikhar N."/>
            <person name="Kirdat K."/>
            <person name="Thorat V."/>
            <person name="Swetha P."/>
            <person name="Padma S."/>
            <person name="Sundararaj R."/>
            <person name="Yadav A."/>
        </authorList>
    </citation>
    <scope>NUCLEOTIDE SEQUENCE</scope>
    <source>
        <strain evidence="3">AR01</strain>
    </source>
</reference>
<dbReference type="Proteomes" id="UP001139502">
    <property type="component" value="Unassembled WGS sequence"/>
</dbReference>
<evidence type="ECO:0000256" key="1">
    <source>
        <dbReference type="SAM" id="MobiDB-lite"/>
    </source>
</evidence>
<dbReference type="AlphaFoldDB" id="A0A9X2KGM5"/>
<gene>
    <name evidence="3" type="ORF">NBM05_02880</name>
</gene>
<dbReference type="EMBL" id="JANAFB010000004">
    <property type="protein sequence ID" value="MCP3425002.1"/>
    <property type="molecule type" value="Genomic_DNA"/>
</dbReference>
<keyword evidence="2" id="KW-0472">Membrane</keyword>
<keyword evidence="4" id="KW-1185">Reference proteome</keyword>
<sequence>MRNQVPDDGGFKPGTSDGPMASMPDAQERGRPSGGRVVGIVATLIVMLGILAAVVLL</sequence>
<feature type="region of interest" description="Disordered" evidence="1">
    <location>
        <begin position="1"/>
        <end position="33"/>
    </location>
</feature>
<accession>A0A9X2KGM5</accession>
<keyword evidence="2" id="KW-0812">Transmembrane</keyword>
<evidence type="ECO:0000313" key="4">
    <source>
        <dbReference type="Proteomes" id="UP001139502"/>
    </source>
</evidence>
<name>A0A9X2KGM5_9MICC</name>
<keyword evidence="2" id="KW-1133">Transmembrane helix</keyword>
<organism evidence="3 4">
    <name type="scientific">Rothia santali</name>
    <dbReference type="NCBI Taxonomy" id="2949643"/>
    <lineage>
        <taxon>Bacteria</taxon>
        <taxon>Bacillati</taxon>
        <taxon>Actinomycetota</taxon>
        <taxon>Actinomycetes</taxon>
        <taxon>Micrococcales</taxon>
        <taxon>Micrococcaceae</taxon>
        <taxon>Rothia</taxon>
    </lineage>
</organism>
<feature type="transmembrane region" description="Helical" evidence="2">
    <location>
        <begin position="37"/>
        <end position="56"/>
    </location>
</feature>
<proteinExistence type="predicted"/>
<evidence type="ECO:0000256" key="2">
    <source>
        <dbReference type="SAM" id="Phobius"/>
    </source>
</evidence>
<protein>
    <submittedName>
        <fullName evidence="3">Uncharacterized protein</fullName>
    </submittedName>
</protein>
<dbReference type="RefSeq" id="WP_254164983.1">
    <property type="nucleotide sequence ID" value="NZ_JANAFB010000004.1"/>
</dbReference>